<dbReference type="PIRSF" id="PIRSF500134">
    <property type="entry name" value="UDPglc_DH_bac"/>
    <property type="match status" value="1"/>
</dbReference>
<dbReference type="PIRSF" id="PIRSF000124">
    <property type="entry name" value="UDPglc_GDPman_dh"/>
    <property type="match status" value="1"/>
</dbReference>
<evidence type="ECO:0000256" key="10">
    <source>
        <dbReference type="PIRSR" id="PIRSR500134-3"/>
    </source>
</evidence>
<evidence type="ECO:0000256" key="5">
    <source>
        <dbReference type="ARBA" id="ARBA00023027"/>
    </source>
</evidence>
<dbReference type="InterPro" id="IPR028357">
    <property type="entry name" value="UDPglc_DH_bac"/>
</dbReference>
<feature type="binding site" evidence="9">
    <location>
        <begin position="254"/>
        <end position="258"/>
    </location>
    <ligand>
        <name>substrate</name>
    </ligand>
</feature>
<dbReference type="Gene3D" id="1.20.5.100">
    <property type="entry name" value="Cytochrome c1, transmembrane anchor, C-terminal"/>
    <property type="match status" value="1"/>
</dbReference>
<proteinExistence type="inferred from homology"/>
<dbReference type="InterPro" id="IPR036220">
    <property type="entry name" value="UDP-Glc/GDP-Man_DH_C_sf"/>
</dbReference>
<evidence type="ECO:0000256" key="4">
    <source>
        <dbReference type="ARBA" id="ARBA00023002"/>
    </source>
</evidence>
<dbReference type="GO" id="GO:0000271">
    <property type="term" value="P:polysaccharide biosynthetic process"/>
    <property type="evidence" value="ECO:0007669"/>
    <property type="project" value="InterPro"/>
</dbReference>
<dbReference type="InterPro" id="IPR014026">
    <property type="entry name" value="UDP-Glc/GDP-Man_DH_dimer"/>
</dbReference>
<evidence type="ECO:0000256" key="2">
    <source>
        <dbReference type="ARBA" id="ARBA00006601"/>
    </source>
</evidence>
<feature type="domain" description="UDP-glucose/GDP-mannose dehydrogenase C-terminal" evidence="11">
    <location>
        <begin position="318"/>
        <end position="417"/>
    </location>
</feature>
<dbReference type="EC" id="1.1.1.22" evidence="3 7"/>
<dbReference type="InterPro" id="IPR001732">
    <property type="entry name" value="UDP-Glc/GDP-Man_DH_N"/>
</dbReference>
<dbReference type="Proteomes" id="UP000267921">
    <property type="component" value="Unassembled WGS sequence"/>
</dbReference>
<feature type="active site" description="Nucleophile" evidence="8">
    <location>
        <position position="265"/>
    </location>
</feature>
<protein>
    <recommendedName>
        <fullName evidence="3 7">UDP-glucose 6-dehydrogenase</fullName>
        <ecNumber evidence="3 7">1.1.1.22</ecNumber>
    </recommendedName>
</protein>
<feature type="binding site" evidence="9">
    <location>
        <position position="325"/>
    </location>
    <ligand>
        <name>substrate</name>
    </ligand>
</feature>
<dbReference type="UniPathway" id="UPA00038">
    <property type="reaction ID" value="UER00491"/>
</dbReference>
<dbReference type="AlphaFoldDB" id="A0A1L3Q1K1"/>
<dbReference type="InterPro" id="IPR008927">
    <property type="entry name" value="6-PGluconate_DH-like_C_sf"/>
</dbReference>
<evidence type="ECO:0000313" key="17">
    <source>
        <dbReference type="Proteomes" id="UP000267921"/>
    </source>
</evidence>
<evidence type="ECO:0000259" key="11">
    <source>
        <dbReference type="SMART" id="SM00984"/>
    </source>
</evidence>
<dbReference type="GeneID" id="30582898"/>
<keyword evidence="15" id="KW-1185">Reference proteome</keyword>
<dbReference type="Proteomes" id="UP000198669">
    <property type="component" value="Unassembled WGS sequence"/>
</dbReference>
<reference evidence="13 17" key="3">
    <citation type="submission" date="2018-10" db="EMBL/GenBank/DDBJ databases">
        <title>Cultivation of a novel Methanohalophilus strain from Kebrit Deep of the Red Sea and a genomic comparison of members of the genus Methanohalophilus.</title>
        <authorList>
            <person name="Guan Y."/>
            <person name="Ngugi D.K."/>
            <person name="Stingl U."/>
        </authorList>
    </citation>
    <scope>NUCLEOTIDE SEQUENCE [LARGE SCALE GENOMIC DNA]</scope>
    <source>
        <strain evidence="13 17">DSM 3094</strain>
    </source>
</reference>
<reference evidence="12 15" key="1">
    <citation type="submission" date="2016-10" db="EMBL/GenBank/DDBJ databases">
        <title>Methanohalophilus halophilus.</title>
        <authorList>
            <person name="L'haridon S."/>
        </authorList>
    </citation>
    <scope>NUCLEOTIDE SEQUENCE [LARGE SCALE GENOMIC DNA]</scope>
    <source>
        <strain evidence="12 15">Z-7982</strain>
    </source>
</reference>
<feature type="binding site" evidence="10">
    <location>
        <position position="332"/>
    </location>
    <ligand>
        <name>NAD(+)</name>
        <dbReference type="ChEBI" id="CHEBI:57540"/>
    </ligand>
</feature>
<dbReference type="InterPro" id="IPR036291">
    <property type="entry name" value="NAD(P)-bd_dom_sf"/>
</dbReference>
<evidence type="ECO:0000256" key="9">
    <source>
        <dbReference type="PIRSR" id="PIRSR500134-2"/>
    </source>
</evidence>
<dbReference type="KEGG" id="mhaz:BHR79_04000"/>
<name>A0A1L3Q1K1_9EURY</name>
<dbReference type="GO" id="GO:0051287">
    <property type="term" value="F:NAD binding"/>
    <property type="evidence" value="ECO:0007669"/>
    <property type="project" value="InterPro"/>
</dbReference>
<feature type="binding site" evidence="10">
    <location>
        <position position="85"/>
    </location>
    <ligand>
        <name>NAD(+)</name>
        <dbReference type="ChEBI" id="CHEBI:57540"/>
    </ligand>
</feature>
<dbReference type="Gene3D" id="3.40.50.720">
    <property type="entry name" value="NAD(P)-binding Rossmann-like Domain"/>
    <property type="match status" value="2"/>
</dbReference>
<feature type="binding site" evidence="10">
    <location>
        <position position="123"/>
    </location>
    <ligand>
        <name>NAD(+)</name>
        <dbReference type="ChEBI" id="CHEBI:57540"/>
    </ligand>
</feature>
<dbReference type="SUPFAM" id="SSF51735">
    <property type="entry name" value="NAD(P)-binding Rossmann-fold domains"/>
    <property type="match status" value="1"/>
</dbReference>
<gene>
    <name evidence="12" type="ORF">BHR79_04000</name>
    <name evidence="13" type="ORF">EFE40_08175</name>
    <name evidence="14" type="ORF">SAMN04515625_1574</name>
</gene>
<keyword evidence="5 7" id="KW-0520">NAD</keyword>
<accession>A0A1L3Q1K1</accession>
<reference evidence="14 16" key="2">
    <citation type="submission" date="2016-10" db="EMBL/GenBank/DDBJ databases">
        <authorList>
            <person name="de Groot N.N."/>
        </authorList>
    </citation>
    <scope>NUCLEOTIDE SEQUENCE [LARGE SCALE GENOMIC DNA]</scope>
    <source>
        <strain evidence="14 16">Z-7982</strain>
    </source>
</reference>
<evidence type="ECO:0000256" key="3">
    <source>
        <dbReference type="ARBA" id="ARBA00012954"/>
    </source>
</evidence>
<dbReference type="SUPFAM" id="SSF52413">
    <property type="entry name" value="UDP-glucose/GDP-mannose dehydrogenase C-terminal domain"/>
    <property type="match status" value="1"/>
</dbReference>
<dbReference type="Pfam" id="PF03720">
    <property type="entry name" value="UDPG_MGDP_dh_C"/>
    <property type="match status" value="1"/>
</dbReference>
<dbReference type="SMART" id="SM00984">
    <property type="entry name" value="UDPG_MGDP_dh_C"/>
    <property type="match status" value="1"/>
</dbReference>
<feature type="binding site" evidence="9">
    <location>
        <position position="262"/>
    </location>
    <ligand>
        <name>substrate</name>
    </ligand>
</feature>
<dbReference type="STRING" id="2177.BHR79_04000"/>
<evidence type="ECO:0000313" key="13">
    <source>
        <dbReference type="EMBL" id="RNI07924.1"/>
    </source>
</evidence>
<evidence type="ECO:0000256" key="8">
    <source>
        <dbReference type="PIRSR" id="PIRSR500134-1"/>
    </source>
</evidence>
<comment type="pathway">
    <text evidence="1">Nucleotide-sugar biosynthesis; UDP-alpha-D-glucuronate biosynthesis; UDP-alpha-D-glucuronate from UDP-alpha-D-glucose: step 1/1.</text>
</comment>
<feature type="binding site" evidence="10">
    <location>
        <position position="268"/>
    </location>
    <ligand>
        <name>NAD(+)</name>
        <dbReference type="ChEBI" id="CHEBI:57540"/>
    </ligand>
</feature>
<evidence type="ECO:0000256" key="1">
    <source>
        <dbReference type="ARBA" id="ARBA00004701"/>
    </source>
</evidence>
<sequence length="430" mass="47603">MKVSIIGSGYVGSVTAACFAELGHEVICIDIDEERVRQLNDGYPPVWEEGLEGLMNKHVGKRLIATSDYDYAVQNSDISFICVGTPSSDNGEIDLSIVAAASKSLGESIASKNAYHTVVVKSTVIPGTTENVVRSILEDYSGRKAGDTLGLAMNPEFLREGRAVHDFLNPDKIVVGSLDRRSDSLVSDLYRDIDCEVTSVNIRTAEMIKYVNNAFLATKISFANEVGNICKRLDIDTYQVMDAVGRDFRINPAFLNSGAGFGGSCFPKDVRALIGSAKDMDYYPSLLESVIEVNELQPLQMVEILEDKLPQIKDKRIAVLGLAFKNDTDDIRESRSIPVIRKLLEKGAAIHAYDPLASDNMKKIFPDITYTSSAQEALEGAQACLLMTEWDEFRKLNTEFDSMDRKLLIDGRYLLDAEELEDVEYEGLCW</sequence>
<evidence type="ECO:0000313" key="15">
    <source>
        <dbReference type="Proteomes" id="UP000186879"/>
    </source>
</evidence>
<dbReference type="PANTHER" id="PTHR43750">
    <property type="entry name" value="UDP-GLUCOSE 6-DEHYDROGENASE TUAD"/>
    <property type="match status" value="1"/>
</dbReference>
<dbReference type="Pfam" id="PF03721">
    <property type="entry name" value="UDPG_MGDP_dh_N"/>
    <property type="match status" value="1"/>
</dbReference>
<evidence type="ECO:0000256" key="7">
    <source>
        <dbReference type="PIRNR" id="PIRNR000124"/>
    </source>
</evidence>
<evidence type="ECO:0000313" key="16">
    <source>
        <dbReference type="Proteomes" id="UP000198669"/>
    </source>
</evidence>
<comment type="catalytic activity">
    <reaction evidence="6 7">
        <text>UDP-alpha-D-glucose + 2 NAD(+) + H2O = UDP-alpha-D-glucuronate + 2 NADH + 3 H(+)</text>
        <dbReference type="Rhea" id="RHEA:23596"/>
        <dbReference type="ChEBI" id="CHEBI:15377"/>
        <dbReference type="ChEBI" id="CHEBI:15378"/>
        <dbReference type="ChEBI" id="CHEBI:57540"/>
        <dbReference type="ChEBI" id="CHEBI:57945"/>
        <dbReference type="ChEBI" id="CHEBI:58052"/>
        <dbReference type="ChEBI" id="CHEBI:58885"/>
        <dbReference type="EC" id="1.1.1.22"/>
    </reaction>
</comment>
<feature type="binding site" evidence="10">
    <location>
        <position position="30"/>
    </location>
    <ligand>
        <name>NAD(+)</name>
        <dbReference type="ChEBI" id="CHEBI:57540"/>
    </ligand>
</feature>
<dbReference type="PROSITE" id="PS51257">
    <property type="entry name" value="PROKAR_LIPOPROTEIN"/>
    <property type="match status" value="1"/>
</dbReference>
<organism evidence="12 15">
    <name type="scientific">Methanohalophilus halophilus</name>
    <dbReference type="NCBI Taxonomy" id="2177"/>
    <lineage>
        <taxon>Archaea</taxon>
        <taxon>Methanobacteriati</taxon>
        <taxon>Methanobacteriota</taxon>
        <taxon>Stenosarchaea group</taxon>
        <taxon>Methanomicrobia</taxon>
        <taxon>Methanosarcinales</taxon>
        <taxon>Methanosarcinaceae</taxon>
        <taxon>Methanohalophilus</taxon>
    </lineage>
</organism>
<dbReference type="OrthoDB" id="59839at2157"/>
<feature type="binding site" evidence="10">
    <location>
        <position position="35"/>
    </location>
    <ligand>
        <name>NAD(+)</name>
        <dbReference type="ChEBI" id="CHEBI:57540"/>
    </ligand>
</feature>
<feature type="binding site" evidence="9">
    <location>
        <position position="209"/>
    </location>
    <ligand>
        <name>substrate</name>
    </ligand>
</feature>
<feature type="binding site" evidence="10">
    <location>
        <position position="160"/>
    </location>
    <ligand>
        <name>NAD(+)</name>
        <dbReference type="ChEBI" id="CHEBI:57540"/>
    </ligand>
</feature>
<feature type="binding site" evidence="9">
    <location>
        <begin position="157"/>
        <end position="160"/>
    </location>
    <ligand>
        <name>substrate</name>
    </ligand>
</feature>
<dbReference type="Proteomes" id="UP000186879">
    <property type="component" value="Chromosome"/>
</dbReference>
<dbReference type="Pfam" id="PF00984">
    <property type="entry name" value="UDPG_MGDP_dh"/>
    <property type="match status" value="1"/>
</dbReference>
<dbReference type="InterPro" id="IPR017476">
    <property type="entry name" value="UDP-Glc/GDP-Man"/>
</dbReference>
<dbReference type="GO" id="GO:0006065">
    <property type="term" value="P:UDP-glucuronate biosynthetic process"/>
    <property type="evidence" value="ECO:0007669"/>
    <property type="project" value="UniProtKB-UniPathway"/>
</dbReference>
<dbReference type="SUPFAM" id="SSF48179">
    <property type="entry name" value="6-phosphogluconate dehydrogenase C-terminal domain-like"/>
    <property type="match status" value="1"/>
</dbReference>
<evidence type="ECO:0000256" key="6">
    <source>
        <dbReference type="ARBA" id="ARBA00047473"/>
    </source>
</evidence>
<evidence type="ECO:0000313" key="12">
    <source>
        <dbReference type="EMBL" id="APH38730.1"/>
    </source>
</evidence>
<dbReference type="EMBL" id="CP017921">
    <property type="protein sequence ID" value="APH38730.1"/>
    <property type="molecule type" value="Genomic_DNA"/>
</dbReference>
<dbReference type="GO" id="GO:0003979">
    <property type="term" value="F:UDP-glucose 6-dehydrogenase activity"/>
    <property type="evidence" value="ECO:0007669"/>
    <property type="project" value="UniProtKB-EC"/>
</dbReference>
<dbReference type="RefSeq" id="WP_072561180.1">
    <property type="nucleotide sequence ID" value="NZ_CP017921.1"/>
</dbReference>
<comment type="similarity">
    <text evidence="2 7">Belongs to the UDP-glucose/GDP-mannose dehydrogenase family.</text>
</comment>
<dbReference type="EMBL" id="FNMU01000004">
    <property type="protein sequence ID" value="SDW75290.1"/>
    <property type="molecule type" value="Genomic_DNA"/>
</dbReference>
<dbReference type="NCBIfam" id="TIGR03026">
    <property type="entry name" value="NDP-sugDHase"/>
    <property type="match status" value="1"/>
</dbReference>
<dbReference type="PANTHER" id="PTHR43750:SF3">
    <property type="entry name" value="UDP-GLUCOSE 6-DEHYDROGENASE TUAD"/>
    <property type="match status" value="1"/>
</dbReference>
<evidence type="ECO:0000313" key="14">
    <source>
        <dbReference type="EMBL" id="SDW75290.1"/>
    </source>
</evidence>
<dbReference type="InterPro" id="IPR014027">
    <property type="entry name" value="UDP-Glc/GDP-Man_DH_C"/>
</dbReference>
<keyword evidence="4 7" id="KW-0560">Oxidoreductase</keyword>
<dbReference type="EMBL" id="RJJG01000006">
    <property type="protein sequence ID" value="RNI07924.1"/>
    <property type="molecule type" value="Genomic_DNA"/>
</dbReference>